<accession>A0A8X6PJC2</accession>
<dbReference type="AlphaFoldDB" id="A0A8X6PJC2"/>
<name>A0A8X6PJC2_NEPPI</name>
<dbReference type="Proteomes" id="UP000887013">
    <property type="component" value="Unassembled WGS sequence"/>
</dbReference>
<keyword evidence="2" id="KW-1185">Reference proteome</keyword>
<sequence length="73" mass="8330">MNPVVAPQQFIFGFLVPSLNKNRLSQIHWKLIAITQPICMLNTDPDGFPCPFVWSRLIGRTSSRRRSSGSERD</sequence>
<evidence type="ECO:0000313" key="1">
    <source>
        <dbReference type="EMBL" id="GFT74289.1"/>
    </source>
</evidence>
<dbReference type="EMBL" id="BMAW01117270">
    <property type="protein sequence ID" value="GFT74289.1"/>
    <property type="molecule type" value="Genomic_DNA"/>
</dbReference>
<evidence type="ECO:0000313" key="2">
    <source>
        <dbReference type="Proteomes" id="UP000887013"/>
    </source>
</evidence>
<comment type="caution">
    <text evidence="1">The sequence shown here is derived from an EMBL/GenBank/DDBJ whole genome shotgun (WGS) entry which is preliminary data.</text>
</comment>
<reference evidence="1" key="1">
    <citation type="submission" date="2020-08" db="EMBL/GenBank/DDBJ databases">
        <title>Multicomponent nature underlies the extraordinary mechanical properties of spider dragline silk.</title>
        <authorList>
            <person name="Kono N."/>
            <person name="Nakamura H."/>
            <person name="Mori M."/>
            <person name="Yoshida Y."/>
            <person name="Ohtoshi R."/>
            <person name="Malay A.D."/>
            <person name="Moran D.A.P."/>
            <person name="Tomita M."/>
            <person name="Numata K."/>
            <person name="Arakawa K."/>
        </authorList>
    </citation>
    <scope>NUCLEOTIDE SEQUENCE</scope>
</reference>
<protein>
    <submittedName>
        <fullName evidence="1">Uncharacterized protein</fullName>
    </submittedName>
</protein>
<organism evidence="1 2">
    <name type="scientific">Nephila pilipes</name>
    <name type="common">Giant wood spider</name>
    <name type="synonym">Nephila maculata</name>
    <dbReference type="NCBI Taxonomy" id="299642"/>
    <lineage>
        <taxon>Eukaryota</taxon>
        <taxon>Metazoa</taxon>
        <taxon>Ecdysozoa</taxon>
        <taxon>Arthropoda</taxon>
        <taxon>Chelicerata</taxon>
        <taxon>Arachnida</taxon>
        <taxon>Araneae</taxon>
        <taxon>Araneomorphae</taxon>
        <taxon>Entelegynae</taxon>
        <taxon>Araneoidea</taxon>
        <taxon>Nephilidae</taxon>
        <taxon>Nephila</taxon>
    </lineage>
</organism>
<proteinExistence type="predicted"/>
<gene>
    <name evidence="1" type="ORF">NPIL_196971</name>
</gene>